<evidence type="ECO:0000313" key="2">
    <source>
        <dbReference type="EMBL" id="PST42947.1"/>
    </source>
</evidence>
<dbReference type="EMBL" id="JANGBO010000015">
    <property type="protein sequence ID" value="MCQ5062563.1"/>
    <property type="molecule type" value="Genomic_DNA"/>
</dbReference>
<keyword evidence="3" id="KW-1185">Reference proteome</keyword>
<dbReference type="EMBL" id="PYLQ01000002">
    <property type="protein sequence ID" value="PST42947.1"/>
    <property type="molecule type" value="Genomic_DNA"/>
</dbReference>
<evidence type="ECO:0000313" key="3">
    <source>
        <dbReference type="Proteomes" id="UP000240974"/>
    </source>
</evidence>
<dbReference type="SUPFAM" id="SSF46785">
    <property type="entry name" value="Winged helix' DNA-binding domain"/>
    <property type="match status" value="1"/>
</dbReference>
<dbReference type="GO" id="GO:0005829">
    <property type="term" value="C:cytosol"/>
    <property type="evidence" value="ECO:0007669"/>
    <property type="project" value="TreeGrafter"/>
</dbReference>
<dbReference type="PROSITE" id="PS51197">
    <property type="entry name" value="HTH_RRF2_2"/>
    <property type="match status" value="1"/>
</dbReference>
<accession>A0A2T3G5X9</accession>
<gene>
    <name evidence="2" type="ORF">C7U54_02055</name>
    <name evidence="1" type="ORF">NE542_12130</name>
</gene>
<proteinExistence type="predicted"/>
<dbReference type="InterPro" id="IPR036390">
    <property type="entry name" value="WH_DNA-bd_sf"/>
</dbReference>
<evidence type="ECO:0000313" key="1">
    <source>
        <dbReference type="EMBL" id="MCQ5062563.1"/>
    </source>
</evidence>
<name>A0A2T3G5X9_9FIRM</name>
<dbReference type="PANTHER" id="PTHR33221">
    <property type="entry name" value="WINGED HELIX-TURN-HELIX TRANSCRIPTIONAL REGULATOR, RRF2 FAMILY"/>
    <property type="match status" value="1"/>
</dbReference>
<dbReference type="Proteomes" id="UP001204814">
    <property type="component" value="Unassembled WGS sequence"/>
</dbReference>
<sequence>MQISSRFTIAVHIFACIDTFGKDQKITSDFLSTSINVNPVIIRKILSSLKKSHLLNVQRGTGGTTIAKPLDQITLFDIYQSVECVENGELFHFHENPNNNCPVGKNIHNILDNKLMRVQKAMEDELSSITLKDVIEDTRFYVQQEMK</sequence>
<reference evidence="2 3" key="1">
    <citation type="journal article" date="2019" name="Int. J. Syst. Evol. Microbiol.">
        <title>Faecalibacillus intestinalis gen. nov., sp. nov. and Faecalibacillus faecis sp. nov., isolated from human faeces.</title>
        <authorList>
            <person name="Seo B."/>
            <person name="Jeon K."/>
            <person name="Baek I."/>
            <person name="Lee Y.M."/>
            <person name="Baek K."/>
            <person name="Ko G."/>
        </authorList>
    </citation>
    <scope>NUCLEOTIDE SEQUENCE [LARGE SCALE GENOMIC DNA]</scope>
    <source>
        <strain evidence="2 3">SNUG30099</strain>
    </source>
</reference>
<dbReference type="Gene3D" id="1.10.10.10">
    <property type="entry name" value="Winged helix-like DNA-binding domain superfamily/Winged helix DNA-binding domain"/>
    <property type="match status" value="1"/>
</dbReference>
<dbReference type="InterPro" id="IPR036388">
    <property type="entry name" value="WH-like_DNA-bd_sf"/>
</dbReference>
<reference evidence="1" key="2">
    <citation type="submission" date="2022-06" db="EMBL/GenBank/DDBJ databases">
        <title>Isolation of gut microbiota from human fecal samples.</title>
        <authorList>
            <person name="Pamer E.G."/>
            <person name="Barat B."/>
            <person name="Waligurski E."/>
            <person name="Medina S."/>
            <person name="Paddock L."/>
            <person name="Mostad J."/>
        </authorList>
    </citation>
    <scope>NUCLEOTIDE SEQUENCE</scope>
    <source>
        <strain evidence="1">DFI.6.24</strain>
    </source>
</reference>
<comment type="caution">
    <text evidence="2">The sequence shown here is derived from an EMBL/GenBank/DDBJ whole genome shotgun (WGS) entry which is preliminary data.</text>
</comment>
<dbReference type="InterPro" id="IPR000944">
    <property type="entry name" value="Tscrpt_reg_Rrf2"/>
</dbReference>
<dbReference type="GO" id="GO:0003700">
    <property type="term" value="F:DNA-binding transcription factor activity"/>
    <property type="evidence" value="ECO:0007669"/>
    <property type="project" value="TreeGrafter"/>
</dbReference>
<dbReference type="AlphaFoldDB" id="A0A2T3G5X9"/>
<protein>
    <submittedName>
        <fullName evidence="1 2">Transcriptional regulator</fullName>
    </submittedName>
</protein>
<dbReference type="FunFam" id="1.10.10.10:FF:000138">
    <property type="entry name" value="Rrf2 family transcriptional regulator"/>
    <property type="match status" value="1"/>
</dbReference>
<dbReference type="RefSeq" id="WP_107029144.1">
    <property type="nucleotide sequence ID" value="NZ_JADPGG010000007.1"/>
</dbReference>
<dbReference type="Proteomes" id="UP000240974">
    <property type="component" value="Unassembled WGS sequence"/>
</dbReference>
<dbReference type="Pfam" id="PF02082">
    <property type="entry name" value="Rrf2"/>
    <property type="match status" value="1"/>
</dbReference>
<organism evidence="2 3">
    <name type="scientific">Faecalibacillus intestinalis</name>
    <dbReference type="NCBI Taxonomy" id="1982626"/>
    <lineage>
        <taxon>Bacteria</taxon>
        <taxon>Bacillati</taxon>
        <taxon>Bacillota</taxon>
        <taxon>Erysipelotrichia</taxon>
        <taxon>Erysipelotrichales</taxon>
        <taxon>Coprobacillaceae</taxon>
        <taxon>Faecalibacillus</taxon>
    </lineage>
</organism>
<dbReference type="PANTHER" id="PTHR33221:SF15">
    <property type="entry name" value="HTH-TYPE TRANSCRIPTIONAL REGULATOR YWGB-RELATED"/>
    <property type="match status" value="1"/>
</dbReference>